<evidence type="ECO:0000256" key="8">
    <source>
        <dbReference type="ARBA" id="ARBA00023125"/>
    </source>
</evidence>
<keyword evidence="5" id="KW-0378">Hydrolase</keyword>
<feature type="region of interest" description="Disordered" evidence="13">
    <location>
        <begin position="1263"/>
        <end position="1298"/>
    </location>
</feature>
<comment type="catalytic activity">
    <reaction evidence="11">
        <text>Couples ATP hydrolysis with the unwinding of duplex DNA by translocating in the 3'-5' direction.</text>
        <dbReference type="EC" id="5.6.2.4"/>
    </reaction>
</comment>
<name>A0ABR3PAE4_9PEZI</name>
<dbReference type="PANTHER" id="PTHR13710">
    <property type="entry name" value="DNA HELICASE RECQ FAMILY MEMBER"/>
    <property type="match status" value="1"/>
</dbReference>
<dbReference type="Pfam" id="PF09382">
    <property type="entry name" value="RQC"/>
    <property type="match status" value="1"/>
</dbReference>
<feature type="region of interest" description="Disordered" evidence="13">
    <location>
        <begin position="484"/>
        <end position="515"/>
    </location>
</feature>
<feature type="region of interest" description="Disordered" evidence="13">
    <location>
        <begin position="302"/>
        <end position="340"/>
    </location>
</feature>
<feature type="domain" description="Helicase ATP-binding" evidence="15">
    <location>
        <begin position="719"/>
        <end position="900"/>
    </location>
</feature>
<evidence type="ECO:0000256" key="4">
    <source>
        <dbReference type="ARBA" id="ARBA00022741"/>
    </source>
</evidence>
<feature type="domain" description="Helicase C-terminal" evidence="16">
    <location>
        <begin position="924"/>
        <end position="1075"/>
    </location>
</feature>
<dbReference type="CDD" id="cd17920">
    <property type="entry name" value="DEXHc_RecQ"/>
    <property type="match status" value="1"/>
</dbReference>
<evidence type="ECO:0000256" key="7">
    <source>
        <dbReference type="ARBA" id="ARBA00022840"/>
    </source>
</evidence>
<keyword evidence="6" id="KW-0347">Helicase</keyword>
<sequence length="1602" mass="178202">MTRNNLDEHLRWLLREKPCLPVNTTPLPPIPPSSLPVLSTNALPAYAHNESSATAILQPLPATVKRQRAQESPLEGKTSTRPSCSRRAREETESNMARLRNPPVSPVKETPGIARKVEDGHERAEASAARERKPVSAPTNASAAKSRRTPALISADCDFMDLTDDFDEPYHSTPSIASPAPVAGRKRKSEEFREHLPARKSRSRTPHLAPVTTVEDTSGLDDSYQMIDDVLADVPDQPPPPYSTLAPRPPAKLSEPSLSLSDAASHRHDTAKAKVKFEIEDSDDDINDEFDVEEIQETLPVRASPVRPKARSLPSPMPRIPCTPSLSALPGTPGTAPMSSGMAVMTSEDTDLWDIFSTWTAENITKRCAQADERLKFALDAYRSALLECDEDEPPPNVTDNVEQHKQICETLKKLHVMKDRLTAIEQEKRRLVDVVVREIEKASDPRAEKRALYEVKCEEKQLKAQCLPLLRVLKSLHCLGPLPPSPKKPTVSIKSTQHPALAPPRFQSPEPSAGRVMQTQFATARATMRQDEPSVYPDLSEYNTYEDDHATHQSPTRRSRVTPNTTATRSKNTARTATRSPRPLSKHVPTYDDKENSSVYDDAFGVDEDMFSHVMGSPPAPVIIEDDEDYGDVDEDEEHFLNIADHTENRHARGSFAQQSTPRPVFGELAMNGNPRHKKPSPAKQLDLMQHPWSRDVKRALQHLFKLRGFRTNQLDAINATLSGKDVFVLMPTGGGKSLCYQLPAVVDSGKTRGVTLVVSPLLSLMEDQVYHLRKLGVQAYFINGEMAKAERDQIMAGLDEHDVEDFVRILYITPEMIAKSQAFLRIFENLHRRRKLARIVIDEAHCVSQWGHDFRPDYKELGSIRRNFPGVPVMALTATATENVKTDTKNNLGIAGCETYAMSFNRPNLFYEVTSKPKGAALLKAIVDIVNGKHYKQSGIIYALSRKKCEKLAQELVSSGIRAHHYHAGMKPEDKSKVQKKWQEGFYQVIVATIAFGMGIDKADVRFVIHHSIPKSLEGYYQETGRAGRDGLRSGCYLFYGYQDMTALMRMIDEGDGSYEQKQRQRDMLRKVVQYCENRSDCRRVQVLQYFAESFDQKNCQGACDNCTSDSTFITKEFTEYAKKAINLVGEFKKPRKVTLIQCQDIFRGAGQKKTVASNSDLDGYGAGAELDRGEVERLFGRLLAEEALQEISDTNNGGWTVQHLVLGKTAQEFISRGRRLELHVPSSPNGRSAVARAAKPRSRVAAVDFPSTNISSPVHNAMRRRKAVSPRRGNNAHAGSMMVDSDPDDDDYEEDDFEPVRVSTVPRTRRNKDVGPPITIDEKMDNLNSIHQMIVEGFVEEAKKEAQRILVSRGLRTAPFSDTIFREMAIGFPTTEQGLANIPNVDTYQVKQYGKAFLRMIKQAKSHYDEMMLQSEERVQDPNRETVIDLVSDDDDDNDNDDEYGSLDESDLDDGIERRSTYFKPNARVAAFNARITATQAATQANQEMPPPPPAKGARRGKATATRRPQSARDSTDSTGSTSGRGSRYNSRKASSTSSRGRNSAGVKKRATTSKRSSDAGSMSEFVYKDKSKSASRRGGSSRGGGRGGSGGGIGLMPT</sequence>
<dbReference type="Gene3D" id="1.10.150.80">
    <property type="entry name" value="HRDC domain"/>
    <property type="match status" value="1"/>
</dbReference>
<dbReference type="SMART" id="SM00956">
    <property type="entry name" value="RQC"/>
    <property type="match status" value="1"/>
</dbReference>
<dbReference type="InterPro" id="IPR036390">
    <property type="entry name" value="WH_DNA-bd_sf"/>
</dbReference>
<gene>
    <name evidence="17" type="ORF">AAFC00_006552</name>
</gene>
<dbReference type="Pfam" id="PF00570">
    <property type="entry name" value="HRDC"/>
    <property type="match status" value="1"/>
</dbReference>
<dbReference type="InterPro" id="IPR002464">
    <property type="entry name" value="DNA/RNA_helicase_DEAH_CS"/>
</dbReference>
<dbReference type="Proteomes" id="UP001562354">
    <property type="component" value="Unassembled WGS sequence"/>
</dbReference>
<evidence type="ECO:0000256" key="2">
    <source>
        <dbReference type="ARBA" id="ARBA00004123"/>
    </source>
</evidence>
<evidence type="ECO:0000256" key="1">
    <source>
        <dbReference type="ARBA" id="ARBA00001947"/>
    </source>
</evidence>
<evidence type="ECO:0000259" key="16">
    <source>
        <dbReference type="PROSITE" id="PS51194"/>
    </source>
</evidence>
<dbReference type="InterPro" id="IPR004589">
    <property type="entry name" value="DNA_helicase_ATP-dep_RecQ"/>
</dbReference>
<evidence type="ECO:0000313" key="18">
    <source>
        <dbReference type="Proteomes" id="UP001562354"/>
    </source>
</evidence>
<dbReference type="InterPro" id="IPR014001">
    <property type="entry name" value="Helicase_ATP-bd"/>
</dbReference>
<dbReference type="SMART" id="SM00490">
    <property type="entry name" value="HELICc"/>
    <property type="match status" value="1"/>
</dbReference>
<dbReference type="PROSITE" id="PS00690">
    <property type="entry name" value="DEAH_ATP_HELICASE"/>
    <property type="match status" value="1"/>
</dbReference>
<dbReference type="Pfam" id="PF00271">
    <property type="entry name" value="Helicase_C"/>
    <property type="match status" value="1"/>
</dbReference>
<keyword evidence="7" id="KW-0067">ATP-binding</keyword>
<feature type="region of interest" description="Disordered" evidence="13">
    <location>
        <begin position="1432"/>
        <end position="1456"/>
    </location>
</feature>
<dbReference type="InterPro" id="IPR044876">
    <property type="entry name" value="HRDC_dom_sf"/>
</dbReference>
<feature type="compositionally biased region" description="Pro residues" evidence="13">
    <location>
        <begin position="236"/>
        <end position="250"/>
    </location>
</feature>
<dbReference type="InterPro" id="IPR002121">
    <property type="entry name" value="HRDC_dom"/>
</dbReference>
<feature type="region of interest" description="Disordered" evidence="13">
    <location>
        <begin position="170"/>
        <end position="270"/>
    </location>
</feature>
<evidence type="ECO:0000256" key="9">
    <source>
        <dbReference type="ARBA" id="ARBA00023235"/>
    </source>
</evidence>
<feature type="compositionally biased region" description="Basic and acidic residues" evidence="13">
    <location>
        <begin position="188"/>
        <end position="197"/>
    </location>
</feature>
<dbReference type="InterPro" id="IPR032284">
    <property type="entry name" value="RecQ_Zn-bd"/>
</dbReference>
<dbReference type="InterPro" id="IPR036388">
    <property type="entry name" value="WH-like_DNA-bd_sf"/>
</dbReference>
<feature type="compositionally biased region" description="Acidic residues" evidence="13">
    <location>
        <begin position="1434"/>
        <end position="1456"/>
    </location>
</feature>
<comment type="similarity">
    <text evidence="3">Belongs to the helicase family. RecQ subfamily.</text>
</comment>
<accession>A0ABR3PAE4</accession>
<feature type="region of interest" description="Disordered" evidence="13">
    <location>
        <begin position="1485"/>
        <end position="1602"/>
    </location>
</feature>
<feature type="compositionally biased region" description="Basic and acidic residues" evidence="13">
    <location>
        <begin position="115"/>
        <end position="134"/>
    </location>
</feature>
<comment type="caution">
    <text evidence="17">The sequence shown here is derived from an EMBL/GenBank/DDBJ whole genome shotgun (WGS) entry which is preliminary data.</text>
</comment>
<dbReference type="InterPro" id="IPR010997">
    <property type="entry name" value="HRDC-like_sf"/>
</dbReference>
<feature type="compositionally biased region" description="Gly residues" evidence="13">
    <location>
        <begin position="1584"/>
        <end position="1602"/>
    </location>
</feature>
<evidence type="ECO:0000259" key="15">
    <source>
        <dbReference type="PROSITE" id="PS51192"/>
    </source>
</evidence>
<protein>
    <recommendedName>
        <fullName evidence="12">DNA 3'-5' helicase</fullName>
        <ecNumber evidence="12">5.6.2.4</ecNumber>
    </recommendedName>
</protein>
<organism evidence="17 18">
    <name type="scientific">Neodothiora populina</name>
    <dbReference type="NCBI Taxonomy" id="2781224"/>
    <lineage>
        <taxon>Eukaryota</taxon>
        <taxon>Fungi</taxon>
        <taxon>Dikarya</taxon>
        <taxon>Ascomycota</taxon>
        <taxon>Pezizomycotina</taxon>
        <taxon>Dothideomycetes</taxon>
        <taxon>Dothideomycetidae</taxon>
        <taxon>Dothideales</taxon>
        <taxon>Dothioraceae</taxon>
        <taxon>Neodothiora</taxon>
    </lineage>
</organism>
<dbReference type="PROSITE" id="PS51192">
    <property type="entry name" value="HELICASE_ATP_BIND_1"/>
    <property type="match status" value="1"/>
</dbReference>
<evidence type="ECO:0000256" key="3">
    <source>
        <dbReference type="ARBA" id="ARBA00005446"/>
    </source>
</evidence>
<dbReference type="GeneID" id="95980251"/>
<dbReference type="PROSITE" id="PS51194">
    <property type="entry name" value="HELICASE_CTER"/>
    <property type="match status" value="1"/>
</dbReference>
<dbReference type="SUPFAM" id="SSF52540">
    <property type="entry name" value="P-loop containing nucleoside triphosphate hydrolases"/>
    <property type="match status" value="1"/>
</dbReference>
<feature type="compositionally biased region" description="Polar residues" evidence="13">
    <location>
        <begin position="562"/>
        <end position="580"/>
    </location>
</feature>
<feature type="compositionally biased region" description="Acidic residues" evidence="13">
    <location>
        <begin position="1288"/>
        <end position="1298"/>
    </location>
</feature>
<evidence type="ECO:0000259" key="14">
    <source>
        <dbReference type="PROSITE" id="PS50967"/>
    </source>
</evidence>
<keyword evidence="10" id="KW-0539">Nucleus</keyword>
<keyword evidence="4" id="KW-0547">Nucleotide-binding</keyword>
<reference evidence="17 18" key="1">
    <citation type="submission" date="2024-07" db="EMBL/GenBank/DDBJ databases">
        <title>Draft sequence of the Neodothiora populina.</title>
        <authorList>
            <person name="Drown D.D."/>
            <person name="Schuette U.S."/>
            <person name="Buechlein A.B."/>
            <person name="Rusch D.R."/>
            <person name="Winton L.W."/>
            <person name="Adams G.A."/>
        </authorList>
    </citation>
    <scope>NUCLEOTIDE SEQUENCE [LARGE SCALE GENOMIC DNA]</scope>
    <source>
        <strain evidence="17 18">CPC 39397</strain>
    </source>
</reference>
<dbReference type="RefSeq" id="XP_069199393.1">
    <property type="nucleotide sequence ID" value="XM_069346523.1"/>
</dbReference>
<evidence type="ECO:0000256" key="11">
    <source>
        <dbReference type="ARBA" id="ARBA00034617"/>
    </source>
</evidence>
<proteinExistence type="inferred from homology"/>
<feature type="region of interest" description="Disordered" evidence="13">
    <location>
        <begin position="548"/>
        <end position="595"/>
    </location>
</feature>
<keyword evidence="18" id="KW-1185">Reference proteome</keyword>
<dbReference type="EC" id="5.6.2.4" evidence="12"/>
<dbReference type="EMBL" id="JBFMKM010000010">
    <property type="protein sequence ID" value="KAL1303118.1"/>
    <property type="molecule type" value="Genomic_DNA"/>
</dbReference>
<dbReference type="SUPFAM" id="SSF46785">
    <property type="entry name" value="Winged helix' DNA-binding domain"/>
    <property type="match status" value="1"/>
</dbReference>
<keyword evidence="8" id="KW-0238">DNA-binding</keyword>
<comment type="cofactor">
    <cofactor evidence="1">
        <name>Zn(2+)</name>
        <dbReference type="ChEBI" id="CHEBI:29105"/>
    </cofactor>
</comment>
<dbReference type="SMART" id="SM00487">
    <property type="entry name" value="DEXDc"/>
    <property type="match status" value="1"/>
</dbReference>
<comment type="subcellular location">
    <subcellularLocation>
        <location evidence="2">Nucleus</location>
    </subcellularLocation>
</comment>
<dbReference type="InterPro" id="IPR001650">
    <property type="entry name" value="Helicase_C-like"/>
</dbReference>
<dbReference type="SUPFAM" id="SSF47819">
    <property type="entry name" value="HRDC-like"/>
    <property type="match status" value="1"/>
</dbReference>
<dbReference type="InterPro" id="IPR018982">
    <property type="entry name" value="RQC_domain"/>
</dbReference>
<evidence type="ECO:0000256" key="5">
    <source>
        <dbReference type="ARBA" id="ARBA00022801"/>
    </source>
</evidence>
<feature type="compositionally biased region" description="Polar residues" evidence="13">
    <location>
        <begin position="1535"/>
        <end position="1545"/>
    </location>
</feature>
<evidence type="ECO:0000256" key="10">
    <source>
        <dbReference type="ARBA" id="ARBA00023242"/>
    </source>
</evidence>
<feature type="region of interest" description="Disordered" evidence="13">
    <location>
        <begin position="64"/>
        <end position="149"/>
    </location>
</feature>
<dbReference type="InterPro" id="IPR011545">
    <property type="entry name" value="DEAD/DEAH_box_helicase_dom"/>
</dbReference>
<dbReference type="CDD" id="cd18794">
    <property type="entry name" value="SF2_C_RecQ"/>
    <property type="match status" value="1"/>
</dbReference>
<evidence type="ECO:0000313" key="17">
    <source>
        <dbReference type="EMBL" id="KAL1303118.1"/>
    </source>
</evidence>
<dbReference type="PANTHER" id="PTHR13710:SF153">
    <property type="entry name" value="RECQ-LIKE DNA HELICASE BLM"/>
    <property type="match status" value="1"/>
</dbReference>
<feature type="compositionally biased region" description="Low complexity" evidence="13">
    <location>
        <begin position="1520"/>
        <end position="1531"/>
    </location>
</feature>
<evidence type="ECO:0000256" key="13">
    <source>
        <dbReference type="SAM" id="MobiDB-lite"/>
    </source>
</evidence>
<dbReference type="Gene3D" id="3.40.50.300">
    <property type="entry name" value="P-loop containing nucleotide triphosphate hydrolases"/>
    <property type="match status" value="2"/>
</dbReference>
<dbReference type="PROSITE" id="PS50967">
    <property type="entry name" value="HRDC"/>
    <property type="match status" value="1"/>
</dbReference>
<dbReference type="Gene3D" id="1.10.10.10">
    <property type="entry name" value="Winged helix-like DNA-binding domain superfamily/Winged helix DNA-binding domain"/>
    <property type="match status" value="1"/>
</dbReference>
<dbReference type="InterPro" id="IPR027417">
    <property type="entry name" value="P-loop_NTPase"/>
</dbReference>
<dbReference type="NCBIfam" id="TIGR00614">
    <property type="entry name" value="recQ_fam"/>
    <property type="match status" value="1"/>
</dbReference>
<evidence type="ECO:0000256" key="12">
    <source>
        <dbReference type="ARBA" id="ARBA00034808"/>
    </source>
</evidence>
<dbReference type="Pfam" id="PF00270">
    <property type="entry name" value="DEAD"/>
    <property type="match status" value="1"/>
</dbReference>
<feature type="domain" description="HRDC" evidence="14">
    <location>
        <begin position="1331"/>
        <end position="1414"/>
    </location>
</feature>
<evidence type="ECO:0000256" key="6">
    <source>
        <dbReference type="ARBA" id="ARBA00022806"/>
    </source>
</evidence>
<dbReference type="Pfam" id="PF16124">
    <property type="entry name" value="RecQ_Zn_bind"/>
    <property type="match status" value="1"/>
</dbReference>
<keyword evidence="9" id="KW-0413">Isomerase</keyword>